<protein>
    <recommendedName>
        <fullName evidence="5">ABC transporter domain-containing protein</fullName>
    </recommendedName>
</protein>
<dbReference type="RefSeq" id="WP_101071272.1">
    <property type="nucleotide sequence ID" value="NZ_PISP01000001.1"/>
</dbReference>
<dbReference type="PANTHER" id="PTHR42734">
    <property type="entry name" value="METAL TRANSPORT SYSTEM ATP-BINDING PROTEIN TM_0124-RELATED"/>
    <property type="match status" value="1"/>
</dbReference>
<gene>
    <name evidence="6" type="ORF">CWD77_00690</name>
</gene>
<dbReference type="GO" id="GO:0005524">
    <property type="term" value="F:ATP binding"/>
    <property type="evidence" value="ECO:0007669"/>
    <property type="project" value="UniProtKB-KW"/>
</dbReference>
<reference evidence="6 7" key="1">
    <citation type="submission" date="2017-11" db="EMBL/GenBank/DDBJ databases">
        <title>Rhodohalobacter 15182 sp. nov., isolated from a salt lake.</title>
        <authorList>
            <person name="Han S."/>
        </authorList>
    </citation>
    <scope>NUCLEOTIDE SEQUENCE [LARGE SCALE GENOMIC DNA]</scope>
    <source>
        <strain evidence="6 7">15182</strain>
    </source>
</reference>
<evidence type="ECO:0000313" key="6">
    <source>
        <dbReference type="EMBL" id="PKD44029.1"/>
    </source>
</evidence>
<sequence>MSQTPLIEGKKISFRYGDEVVFRDFSFQINEGDRVVLKGDSGSGKTTLFRLILGFEKLQQGDITFRGESIKGNPEIIKRLRKNSSWLPQDLNIGTGSVTDVILFPFTFQAHKEKRPNRSGIEEILKSFGLLPDEVLEKPFADLSTGQRQRIGLSLCILLDQPFILLDEPTSALDLDSKKRAAKQLLDQPEKTVLSTSHDPFWVERCDTVIDLNKGK</sequence>
<dbReference type="SUPFAM" id="SSF52540">
    <property type="entry name" value="P-loop containing nucleoside triphosphate hydrolases"/>
    <property type="match status" value="1"/>
</dbReference>
<name>A0A2N0VIN0_9BACT</name>
<dbReference type="Pfam" id="PF00005">
    <property type="entry name" value="ABC_tran"/>
    <property type="match status" value="1"/>
</dbReference>
<dbReference type="PANTHER" id="PTHR42734:SF17">
    <property type="entry name" value="METAL TRANSPORT SYSTEM ATP-BINDING PROTEIN TM_0124-RELATED"/>
    <property type="match status" value="1"/>
</dbReference>
<dbReference type="Gene3D" id="3.40.50.300">
    <property type="entry name" value="P-loop containing nucleotide triphosphate hydrolases"/>
    <property type="match status" value="1"/>
</dbReference>
<proteinExistence type="inferred from homology"/>
<keyword evidence="7" id="KW-1185">Reference proteome</keyword>
<dbReference type="EMBL" id="PISP01000001">
    <property type="protein sequence ID" value="PKD44029.1"/>
    <property type="molecule type" value="Genomic_DNA"/>
</dbReference>
<evidence type="ECO:0000256" key="2">
    <source>
        <dbReference type="ARBA" id="ARBA00022448"/>
    </source>
</evidence>
<keyword evidence="4" id="KW-0067">ATP-binding</keyword>
<dbReference type="AlphaFoldDB" id="A0A2N0VIN0"/>
<dbReference type="PROSITE" id="PS50893">
    <property type="entry name" value="ABC_TRANSPORTER_2"/>
    <property type="match status" value="1"/>
</dbReference>
<feature type="domain" description="ABC transporter" evidence="5">
    <location>
        <begin position="7"/>
        <end position="216"/>
    </location>
</feature>
<evidence type="ECO:0000256" key="3">
    <source>
        <dbReference type="ARBA" id="ARBA00022741"/>
    </source>
</evidence>
<dbReference type="InterPro" id="IPR025662">
    <property type="entry name" value="Sigma_54_int_dom_ATP-bd_1"/>
</dbReference>
<dbReference type="InterPro" id="IPR050153">
    <property type="entry name" value="Metal_Ion_Import_ABC"/>
</dbReference>
<evidence type="ECO:0000256" key="1">
    <source>
        <dbReference type="ARBA" id="ARBA00005417"/>
    </source>
</evidence>
<organism evidence="6 7">
    <name type="scientific">Rhodohalobacter barkolensis</name>
    <dbReference type="NCBI Taxonomy" id="2053187"/>
    <lineage>
        <taxon>Bacteria</taxon>
        <taxon>Pseudomonadati</taxon>
        <taxon>Balneolota</taxon>
        <taxon>Balneolia</taxon>
        <taxon>Balneolales</taxon>
        <taxon>Balneolaceae</taxon>
        <taxon>Rhodohalobacter</taxon>
    </lineage>
</organism>
<dbReference type="Proteomes" id="UP000233398">
    <property type="component" value="Unassembled WGS sequence"/>
</dbReference>
<dbReference type="GO" id="GO:0016887">
    <property type="term" value="F:ATP hydrolysis activity"/>
    <property type="evidence" value="ECO:0007669"/>
    <property type="project" value="InterPro"/>
</dbReference>
<dbReference type="PROSITE" id="PS00675">
    <property type="entry name" value="SIGMA54_INTERACT_1"/>
    <property type="match status" value="1"/>
</dbReference>
<accession>A0A2N0VIN0</accession>
<dbReference type="InterPro" id="IPR003593">
    <property type="entry name" value="AAA+_ATPase"/>
</dbReference>
<dbReference type="CDD" id="cd03228">
    <property type="entry name" value="ABCC_MRP_Like"/>
    <property type="match status" value="1"/>
</dbReference>
<dbReference type="InterPro" id="IPR027417">
    <property type="entry name" value="P-loop_NTPase"/>
</dbReference>
<comment type="similarity">
    <text evidence="1">Belongs to the ABC transporter superfamily.</text>
</comment>
<dbReference type="InterPro" id="IPR003439">
    <property type="entry name" value="ABC_transporter-like_ATP-bd"/>
</dbReference>
<evidence type="ECO:0000256" key="4">
    <source>
        <dbReference type="ARBA" id="ARBA00022840"/>
    </source>
</evidence>
<dbReference type="SMART" id="SM00382">
    <property type="entry name" value="AAA"/>
    <property type="match status" value="1"/>
</dbReference>
<keyword evidence="3" id="KW-0547">Nucleotide-binding</keyword>
<dbReference type="OrthoDB" id="9806726at2"/>
<evidence type="ECO:0000313" key="7">
    <source>
        <dbReference type="Proteomes" id="UP000233398"/>
    </source>
</evidence>
<comment type="caution">
    <text evidence="6">The sequence shown here is derived from an EMBL/GenBank/DDBJ whole genome shotgun (WGS) entry which is preliminary data.</text>
</comment>
<evidence type="ECO:0000259" key="5">
    <source>
        <dbReference type="PROSITE" id="PS50893"/>
    </source>
</evidence>
<keyword evidence="2" id="KW-0813">Transport</keyword>